<sequence>MVSHIDPDKKTVLGMKNLPSSTATLSSNPPPAHDRTKTKVERPIHQRVADMHQYRNYDEAAKRIKSGAPPPGRPKRKKLGQSTWAPLGIVAIGFILISHYITCETALKLSNLPSSPQDILGCPVCAPFVPLPTSLPTSLASLPSLDFTSMFASSSLTDSALASVKVAWKKALVTDSCALAIANRSLLYKPHHAPLRYTFMGAMGFCRLAEFVGFYIALSIYLAREKKRYSTTSVNYGELGGVPLSTLVVAAALLKTVLLACGAVELARAGLGRAPGAGGGAQTDAAGSSAVKKKD</sequence>
<organism evidence="3 4">
    <name type="scientific">Tetraparma gracilis</name>
    <dbReference type="NCBI Taxonomy" id="2962635"/>
    <lineage>
        <taxon>Eukaryota</taxon>
        <taxon>Sar</taxon>
        <taxon>Stramenopiles</taxon>
        <taxon>Ochrophyta</taxon>
        <taxon>Bolidophyceae</taxon>
        <taxon>Parmales</taxon>
        <taxon>Triparmaceae</taxon>
        <taxon>Tetraparma</taxon>
    </lineage>
</organism>
<keyword evidence="2" id="KW-0472">Membrane</keyword>
<evidence type="ECO:0000313" key="4">
    <source>
        <dbReference type="Proteomes" id="UP001165060"/>
    </source>
</evidence>
<protein>
    <submittedName>
        <fullName evidence="3">Uncharacterized protein</fullName>
    </submittedName>
</protein>
<keyword evidence="2" id="KW-0812">Transmembrane</keyword>
<feature type="transmembrane region" description="Helical" evidence="2">
    <location>
        <begin position="197"/>
        <end position="223"/>
    </location>
</feature>
<dbReference type="Proteomes" id="UP001165060">
    <property type="component" value="Unassembled WGS sequence"/>
</dbReference>
<keyword evidence="2" id="KW-1133">Transmembrane helix</keyword>
<feature type="compositionally biased region" description="Polar residues" evidence="1">
    <location>
        <begin position="18"/>
        <end position="27"/>
    </location>
</feature>
<name>A0ABQ6N673_9STRA</name>
<evidence type="ECO:0000256" key="1">
    <source>
        <dbReference type="SAM" id="MobiDB-lite"/>
    </source>
</evidence>
<evidence type="ECO:0000313" key="3">
    <source>
        <dbReference type="EMBL" id="GMI41912.1"/>
    </source>
</evidence>
<feature type="region of interest" description="Disordered" evidence="1">
    <location>
        <begin position="274"/>
        <end position="295"/>
    </location>
</feature>
<evidence type="ECO:0000256" key="2">
    <source>
        <dbReference type="SAM" id="Phobius"/>
    </source>
</evidence>
<reference evidence="3 4" key="1">
    <citation type="journal article" date="2023" name="Commun. Biol.">
        <title>Genome analysis of Parmales, the sister group of diatoms, reveals the evolutionary specialization of diatoms from phago-mixotrophs to photoautotrophs.</title>
        <authorList>
            <person name="Ban H."/>
            <person name="Sato S."/>
            <person name="Yoshikawa S."/>
            <person name="Yamada K."/>
            <person name="Nakamura Y."/>
            <person name="Ichinomiya M."/>
            <person name="Sato N."/>
            <person name="Blanc-Mathieu R."/>
            <person name="Endo H."/>
            <person name="Kuwata A."/>
            <person name="Ogata H."/>
        </authorList>
    </citation>
    <scope>NUCLEOTIDE SEQUENCE [LARGE SCALE GENOMIC DNA]</scope>
</reference>
<dbReference type="EMBL" id="BRYB01002251">
    <property type="protein sequence ID" value="GMI41912.1"/>
    <property type="molecule type" value="Genomic_DNA"/>
</dbReference>
<comment type="caution">
    <text evidence="3">The sequence shown here is derived from an EMBL/GenBank/DDBJ whole genome shotgun (WGS) entry which is preliminary data.</text>
</comment>
<feature type="compositionally biased region" description="Basic and acidic residues" evidence="1">
    <location>
        <begin position="1"/>
        <end position="11"/>
    </location>
</feature>
<accession>A0ABQ6N673</accession>
<feature type="transmembrane region" description="Helical" evidence="2">
    <location>
        <begin position="83"/>
        <end position="101"/>
    </location>
</feature>
<feature type="region of interest" description="Disordered" evidence="1">
    <location>
        <begin position="1"/>
        <end position="40"/>
    </location>
</feature>
<gene>
    <name evidence="3" type="ORF">TeGR_g1679</name>
</gene>
<proteinExistence type="predicted"/>
<keyword evidence="4" id="KW-1185">Reference proteome</keyword>